<name>B8HRB8_CYAP4</name>
<evidence type="ECO:0000259" key="1">
    <source>
        <dbReference type="Pfam" id="PF13649"/>
    </source>
</evidence>
<accession>B8HRB8</accession>
<sequence>MAVRKDTLFEQFLAPIVRLLIDEPALQRFHESTDWVAVYDRFSRPDLSYPDYYRDQNYHGIAGGYLNPGAAVSYDPITQYVLFPQETLLRQTLVSKIQGQPRRMLDLGCGTGSTTLLLKQAFPQTEVIGLDLSPYMLFMGDRKATAAGLEIQFIQGDATQTGFPSASFDVVTATLLFHETPPEAAAKILREAFRLLTPGGQILILDGNQQTLRQTNWLTQVFEEPYIHAYADGSLDAWLARAGFQQVKTEDQWWINQISSGLKPLSLANLSTAEDEDLQFALA</sequence>
<dbReference type="Gene3D" id="3.40.50.150">
    <property type="entry name" value="Vaccinia Virus protein VP39"/>
    <property type="match status" value="1"/>
</dbReference>
<dbReference type="STRING" id="395961.Cyan7425_1737"/>
<proteinExistence type="predicted"/>
<keyword evidence="2" id="KW-0808">Transferase</keyword>
<reference evidence="2" key="1">
    <citation type="submission" date="2009-01" db="EMBL/GenBank/DDBJ databases">
        <title>Complete sequence of chromosome Cyanothece sp. PCC 7425.</title>
        <authorList>
            <consortium name="US DOE Joint Genome Institute"/>
            <person name="Lucas S."/>
            <person name="Copeland A."/>
            <person name="Lapidus A."/>
            <person name="Glavina del Rio T."/>
            <person name="Dalin E."/>
            <person name="Tice H."/>
            <person name="Bruce D."/>
            <person name="Goodwin L."/>
            <person name="Pitluck S."/>
            <person name="Sims D."/>
            <person name="Meineke L."/>
            <person name="Brettin T."/>
            <person name="Detter J.C."/>
            <person name="Han C."/>
            <person name="Larimer F."/>
            <person name="Land M."/>
            <person name="Hauser L."/>
            <person name="Kyrpides N."/>
            <person name="Ovchinnikova G."/>
            <person name="Liberton M."/>
            <person name="Stoeckel J."/>
            <person name="Banerjee A."/>
            <person name="Singh A."/>
            <person name="Page L."/>
            <person name="Sato H."/>
            <person name="Zhao L."/>
            <person name="Sherman L."/>
            <person name="Pakrasi H."/>
            <person name="Richardson P."/>
        </authorList>
    </citation>
    <scope>NUCLEOTIDE SEQUENCE</scope>
    <source>
        <strain evidence="2">PCC 7425</strain>
    </source>
</reference>
<dbReference type="HOGENOM" id="CLU_053941_0_0_3"/>
<dbReference type="InterPro" id="IPR041698">
    <property type="entry name" value="Methyltransf_25"/>
</dbReference>
<dbReference type="KEGG" id="cyn:Cyan7425_1737"/>
<dbReference type="PANTHER" id="PTHR42912:SF80">
    <property type="entry name" value="METHYLTRANSFERASE DOMAIN-CONTAINING PROTEIN"/>
    <property type="match status" value="1"/>
</dbReference>
<organism evidence="2">
    <name type="scientific">Cyanothece sp. (strain PCC 7425 / ATCC 29141)</name>
    <dbReference type="NCBI Taxonomy" id="395961"/>
    <lineage>
        <taxon>Bacteria</taxon>
        <taxon>Bacillati</taxon>
        <taxon>Cyanobacteriota</taxon>
        <taxon>Cyanophyceae</taxon>
        <taxon>Gomontiellales</taxon>
        <taxon>Cyanothecaceae</taxon>
        <taxon>Cyanothece</taxon>
    </lineage>
</organism>
<dbReference type="AlphaFoldDB" id="B8HRB8"/>
<dbReference type="PANTHER" id="PTHR42912">
    <property type="entry name" value="METHYLTRANSFERASE"/>
    <property type="match status" value="1"/>
</dbReference>
<protein>
    <submittedName>
        <fullName evidence="2">Methyltransferase type 11</fullName>
    </submittedName>
</protein>
<dbReference type="GO" id="GO:0032259">
    <property type="term" value="P:methylation"/>
    <property type="evidence" value="ECO:0007669"/>
    <property type="project" value="UniProtKB-KW"/>
</dbReference>
<evidence type="ECO:0000313" key="2">
    <source>
        <dbReference type="EMBL" id="ACL44106.1"/>
    </source>
</evidence>
<feature type="domain" description="Methyltransferase" evidence="1">
    <location>
        <begin position="105"/>
        <end position="200"/>
    </location>
</feature>
<keyword evidence="2" id="KW-0489">Methyltransferase</keyword>
<dbReference type="InterPro" id="IPR050508">
    <property type="entry name" value="Methyltransf_Superfamily"/>
</dbReference>
<dbReference type="Pfam" id="PF13649">
    <property type="entry name" value="Methyltransf_25"/>
    <property type="match status" value="1"/>
</dbReference>
<dbReference type="CDD" id="cd02440">
    <property type="entry name" value="AdoMet_MTases"/>
    <property type="match status" value="1"/>
</dbReference>
<dbReference type="EMBL" id="CP001344">
    <property type="protein sequence ID" value="ACL44106.1"/>
    <property type="molecule type" value="Genomic_DNA"/>
</dbReference>
<dbReference type="SUPFAM" id="SSF53335">
    <property type="entry name" value="S-adenosyl-L-methionine-dependent methyltransferases"/>
    <property type="match status" value="1"/>
</dbReference>
<gene>
    <name evidence="2" type="ordered locus">Cyan7425_1737</name>
</gene>
<dbReference type="OrthoDB" id="505670at2"/>
<dbReference type="GO" id="GO:0008168">
    <property type="term" value="F:methyltransferase activity"/>
    <property type="evidence" value="ECO:0007669"/>
    <property type="project" value="UniProtKB-KW"/>
</dbReference>
<dbReference type="eggNOG" id="COG2226">
    <property type="taxonomic scope" value="Bacteria"/>
</dbReference>
<dbReference type="InterPro" id="IPR029063">
    <property type="entry name" value="SAM-dependent_MTases_sf"/>
</dbReference>